<evidence type="ECO:0000313" key="2">
    <source>
        <dbReference type="Proteomes" id="UP000789845"/>
    </source>
</evidence>
<name>A0A9C7G7P0_9BACI</name>
<dbReference type="Proteomes" id="UP000789845">
    <property type="component" value="Unassembled WGS sequence"/>
</dbReference>
<keyword evidence="2" id="KW-1185">Reference proteome</keyword>
<dbReference type="Pfam" id="PF13075">
    <property type="entry name" value="DUF3939"/>
    <property type="match status" value="1"/>
</dbReference>
<dbReference type="AlphaFoldDB" id="A0A9C7G7P0"/>
<sequence>MLLTIMIFLGAFILIILILPFIKASKGGLKSEEKKIQYPIIEVTKEQVRDAIRNYSEELPKGVYRTILVNDDFSIDFEKLIPILKGIPSKPFYMSKETYDIFEESEKNIPLLMDKIQKAVDAYYKDNQQYPILKFDPLRRVNYYLLNDDHYIDIHPEIVFYITKYDGIISHIKPEDLRR</sequence>
<accession>A0A9C7G7P0</accession>
<proteinExistence type="predicted"/>
<reference evidence="1" key="1">
    <citation type="submission" date="2021-10" db="EMBL/GenBank/DDBJ databases">
        <authorList>
            <person name="Criscuolo A."/>
        </authorList>
    </citation>
    <scope>NUCLEOTIDE SEQUENCE</scope>
    <source>
        <strain evidence="1">CIP111885</strain>
    </source>
</reference>
<dbReference type="InterPro" id="IPR025071">
    <property type="entry name" value="DUF3939"/>
</dbReference>
<organism evidence="1 2">
    <name type="scientific">Pseudoneobacillus rhizosphaerae</name>
    <dbReference type="NCBI Taxonomy" id="2880968"/>
    <lineage>
        <taxon>Bacteria</taxon>
        <taxon>Bacillati</taxon>
        <taxon>Bacillota</taxon>
        <taxon>Bacilli</taxon>
        <taxon>Bacillales</taxon>
        <taxon>Bacillaceae</taxon>
        <taxon>Pseudoneobacillus</taxon>
    </lineage>
</organism>
<gene>
    <name evidence="1" type="ORF">NEOCIP111885_00948</name>
</gene>
<protein>
    <recommendedName>
        <fullName evidence="3">DUF3939 domain-containing protein</fullName>
    </recommendedName>
</protein>
<dbReference type="EMBL" id="CAKJTG010000004">
    <property type="protein sequence ID" value="CAG9607258.1"/>
    <property type="molecule type" value="Genomic_DNA"/>
</dbReference>
<evidence type="ECO:0008006" key="3">
    <source>
        <dbReference type="Google" id="ProtNLM"/>
    </source>
</evidence>
<comment type="caution">
    <text evidence="1">The sequence shown here is derived from an EMBL/GenBank/DDBJ whole genome shotgun (WGS) entry which is preliminary data.</text>
</comment>
<dbReference type="RefSeq" id="WP_230495523.1">
    <property type="nucleotide sequence ID" value="NZ_CAKJTG010000004.1"/>
</dbReference>
<evidence type="ECO:0000313" key="1">
    <source>
        <dbReference type="EMBL" id="CAG9607258.1"/>
    </source>
</evidence>